<evidence type="ECO:0000256" key="1">
    <source>
        <dbReference type="SAM" id="Phobius"/>
    </source>
</evidence>
<feature type="transmembrane region" description="Helical" evidence="1">
    <location>
        <begin position="6"/>
        <end position="24"/>
    </location>
</feature>
<dbReference type="InParanoid" id="A0A0V0R631"/>
<dbReference type="Proteomes" id="UP000054937">
    <property type="component" value="Unassembled WGS sequence"/>
</dbReference>
<dbReference type="AlphaFoldDB" id="A0A0V0R631"/>
<accession>A0A0V0R631</accession>
<evidence type="ECO:0008006" key="4">
    <source>
        <dbReference type="Google" id="ProtNLM"/>
    </source>
</evidence>
<dbReference type="EMBL" id="LDAU01000042">
    <property type="protein sequence ID" value="KRX09954.1"/>
    <property type="molecule type" value="Genomic_DNA"/>
</dbReference>
<keyword evidence="1" id="KW-1133">Transmembrane helix</keyword>
<protein>
    <recommendedName>
        <fullName evidence="4">Transmembrane protein</fullName>
    </recommendedName>
</protein>
<evidence type="ECO:0000313" key="2">
    <source>
        <dbReference type="EMBL" id="KRX09954.1"/>
    </source>
</evidence>
<gene>
    <name evidence="2" type="ORF">PPERSA_05346</name>
</gene>
<name>A0A0V0R631_PSEPJ</name>
<feature type="transmembrane region" description="Helical" evidence="1">
    <location>
        <begin position="45"/>
        <end position="65"/>
    </location>
</feature>
<keyword evidence="1" id="KW-0812">Transmembrane</keyword>
<reference evidence="2 3" key="1">
    <citation type="journal article" date="2015" name="Sci. Rep.">
        <title>Genome of the facultative scuticociliatosis pathogen Pseudocohnilembus persalinus provides insight into its virulence through horizontal gene transfer.</title>
        <authorList>
            <person name="Xiong J."/>
            <person name="Wang G."/>
            <person name="Cheng J."/>
            <person name="Tian M."/>
            <person name="Pan X."/>
            <person name="Warren A."/>
            <person name="Jiang C."/>
            <person name="Yuan D."/>
            <person name="Miao W."/>
        </authorList>
    </citation>
    <scope>NUCLEOTIDE SEQUENCE [LARGE SCALE GENOMIC DNA]</scope>
    <source>
        <strain evidence="2">36N120E</strain>
    </source>
</reference>
<keyword evidence="3" id="KW-1185">Reference proteome</keyword>
<proteinExistence type="predicted"/>
<evidence type="ECO:0000313" key="3">
    <source>
        <dbReference type="Proteomes" id="UP000054937"/>
    </source>
</evidence>
<comment type="caution">
    <text evidence="2">The sequence shown here is derived from an EMBL/GenBank/DDBJ whole genome shotgun (WGS) entry which is preliminary data.</text>
</comment>
<keyword evidence="1" id="KW-0472">Membrane</keyword>
<organism evidence="2 3">
    <name type="scientific">Pseudocohnilembus persalinus</name>
    <name type="common">Ciliate</name>
    <dbReference type="NCBI Taxonomy" id="266149"/>
    <lineage>
        <taxon>Eukaryota</taxon>
        <taxon>Sar</taxon>
        <taxon>Alveolata</taxon>
        <taxon>Ciliophora</taxon>
        <taxon>Intramacronucleata</taxon>
        <taxon>Oligohymenophorea</taxon>
        <taxon>Scuticociliatia</taxon>
        <taxon>Philasterida</taxon>
        <taxon>Pseudocohnilembidae</taxon>
        <taxon>Pseudocohnilembus</taxon>
    </lineage>
</organism>
<sequence>MLQIILKMNILYSICPLLQFVYLSKFKINNLILNLPFDLKQRVQIIPFVINFIFLHSHVLFYKYYLNAPLEHQHQLVKFLNKDKYVQLVQVKQSVQVLHYS</sequence>